<dbReference type="AlphaFoldDB" id="Q09DU1"/>
<evidence type="ECO:0000256" key="1">
    <source>
        <dbReference type="SAM" id="MobiDB-lite"/>
    </source>
</evidence>
<sequence>MFFIFELCGRRSAGGKRRLLRPPLAGGGPGKPEEGEEQPLQGGGAPGRIRGPGQTRGREGLPKLPDRLYFDSRREGLGLDMKSEWSHVWTQCVARFHDCSPEKIPEAVRLLVRGAPDAEPDTRLHGAAVLLVDEEIFRRRKGLRPEQLPDLRYEVLSMGSCAVVGVGGEHPPAVWGRAEHQWRAPHPSHEHFLECFCLHPHGLVRRGRPVLPGSSLHRVEAYSIWAAAGG</sequence>
<evidence type="ECO:0000313" key="3">
    <source>
        <dbReference type="Proteomes" id="UP000032702"/>
    </source>
</evidence>
<organism evidence="2 3">
    <name type="scientific">Stigmatella aurantiaca (strain DW4/3-1)</name>
    <dbReference type="NCBI Taxonomy" id="378806"/>
    <lineage>
        <taxon>Bacteria</taxon>
        <taxon>Pseudomonadati</taxon>
        <taxon>Myxococcota</taxon>
        <taxon>Myxococcia</taxon>
        <taxon>Myxococcales</taxon>
        <taxon>Cystobacterineae</taxon>
        <taxon>Archangiaceae</taxon>
        <taxon>Stigmatella</taxon>
    </lineage>
</organism>
<gene>
    <name evidence="2" type="ORF">STIAU_5584</name>
</gene>
<protein>
    <submittedName>
        <fullName evidence="2">Uncharacterized protein</fullName>
    </submittedName>
</protein>
<reference evidence="2 3" key="1">
    <citation type="submission" date="2006-04" db="EMBL/GenBank/DDBJ databases">
        <authorList>
            <person name="Nierman W.C."/>
        </authorList>
    </citation>
    <scope>NUCLEOTIDE SEQUENCE [LARGE SCALE GENOMIC DNA]</scope>
    <source>
        <strain evidence="2 3">DW4/3-1</strain>
    </source>
</reference>
<accession>Q09DU1</accession>
<name>Q09DU1_STIAD</name>
<dbReference type="EMBL" id="AAMD01000002">
    <property type="protein sequence ID" value="EAU69879.1"/>
    <property type="molecule type" value="Genomic_DNA"/>
</dbReference>
<comment type="caution">
    <text evidence="2">The sequence shown here is derived from an EMBL/GenBank/DDBJ whole genome shotgun (WGS) entry which is preliminary data.</text>
</comment>
<evidence type="ECO:0000313" key="2">
    <source>
        <dbReference type="EMBL" id="EAU69879.1"/>
    </source>
</evidence>
<dbReference type="Proteomes" id="UP000032702">
    <property type="component" value="Unassembled WGS sequence"/>
</dbReference>
<proteinExistence type="predicted"/>
<feature type="region of interest" description="Disordered" evidence="1">
    <location>
        <begin position="17"/>
        <end position="64"/>
    </location>
</feature>